<dbReference type="PANTHER" id="PTHR31293:SF12">
    <property type="entry name" value="RNI-LIKE SUPERFAMILY PROTEIN"/>
    <property type="match status" value="1"/>
</dbReference>
<dbReference type="PANTHER" id="PTHR31293">
    <property type="entry name" value="RNI-LIKE SUPERFAMILY PROTEIN"/>
    <property type="match status" value="1"/>
</dbReference>
<organism evidence="1 2">
    <name type="scientific">Malus domestica</name>
    <name type="common">Apple</name>
    <name type="synonym">Pyrus malus</name>
    <dbReference type="NCBI Taxonomy" id="3750"/>
    <lineage>
        <taxon>Eukaryota</taxon>
        <taxon>Viridiplantae</taxon>
        <taxon>Streptophyta</taxon>
        <taxon>Embryophyta</taxon>
        <taxon>Tracheophyta</taxon>
        <taxon>Spermatophyta</taxon>
        <taxon>Magnoliopsida</taxon>
        <taxon>eudicotyledons</taxon>
        <taxon>Gunneridae</taxon>
        <taxon>Pentapetalae</taxon>
        <taxon>rosids</taxon>
        <taxon>fabids</taxon>
        <taxon>Rosales</taxon>
        <taxon>Rosaceae</taxon>
        <taxon>Amygdaloideae</taxon>
        <taxon>Maleae</taxon>
        <taxon>Malus</taxon>
    </lineage>
</organism>
<dbReference type="EMBL" id="RDQH01000337">
    <property type="protein sequence ID" value="RXH84032.1"/>
    <property type="molecule type" value="Genomic_DNA"/>
</dbReference>
<reference evidence="1 2" key="1">
    <citation type="submission" date="2018-10" db="EMBL/GenBank/DDBJ databases">
        <title>A high-quality apple genome assembly.</title>
        <authorList>
            <person name="Hu J."/>
        </authorList>
    </citation>
    <scope>NUCLEOTIDE SEQUENCE [LARGE SCALE GENOMIC DNA]</scope>
    <source>
        <strain evidence="2">cv. HFTH1</strain>
        <tissue evidence="1">Young leaf</tissue>
    </source>
</reference>
<proteinExistence type="predicted"/>
<accession>A0A498IPZ6</accession>
<comment type="caution">
    <text evidence="1">The sequence shown here is derived from an EMBL/GenBank/DDBJ whole genome shotgun (WGS) entry which is preliminary data.</text>
</comment>
<dbReference type="AlphaFoldDB" id="A0A498IPZ6"/>
<gene>
    <name evidence="1" type="ORF">DVH24_026931</name>
</gene>
<evidence type="ECO:0000313" key="2">
    <source>
        <dbReference type="Proteomes" id="UP000290289"/>
    </source>
</evidence>
<keyword evidence="2" id="KW-1185">Reference proteome</keyword>
<dbReference type="Proteomes" id="UP000290289">
    <property type="component" value="Chromosome 11"/>
</dbReference>
<protein>
    <submittedName>
        <fullName evidence="1">Uncharacterized protein</fullName>
    </submittedName>
</protein>
<evidence type="ECO:0000313" key="1">
    <source>
        <dbReference type="EMBL" id="RXH84032.1"/>
    </source>
</evidence>
<sequence>MRCTILSTRWKNIWASVSNLDFENKDKSDTVGCMSFVGRVLYFPGSTDIQKICLHCSYVRDYTRIDGWIRTAITRNANELDVIYLRLDVTFN</sequence>
<dbReference type="InterPro" id="IPR055294">
    <property type="entry name" value="FBL60-like"/>
</dbReference>
<name>A0A498IPZ6_MALDO</name>